<organism evidence="2 3">
    <name type="scientific">Gossypium arboreum</name>
    <name type="common">Tree cotton</name>
    <name type="synonym">Gossypium nanking</name>
    <dbReference type="NCBI Taxonomy" id="29729"/>
    <lineage>
        <taxon>Eukaryota</taxon>
        <taxon>Viridiplantae</taxon>
        <taxon>Streptophyta</taxon>
        <taxon>Embryophyta</taxon>
        <taxon>Tracheophyta</taxon>
        <taxon>Spermatophyta</taxon>
        <taxon>Magnoliopsida</taxon>
        <taxon>eudicotyledons</taxon>
        <taxon>Gunneridae</taxon>
        <taxon>Pentapetalae</taxon>
        <taxon>rosids</taxon>
        <taxon>malvids</taxon>
        <taxon>Malvales</taxon>
        <taxon>Malvaceae</taxon>
        <taxon>Malvoideae</taxon>
        <taxon>Gossypium</taxon>
    </lineage>
</organism>
<name>A0ABR0PD53_GOSAR</name>
<evidence type="ECO:0000313" key="3">
    <source>
        <dbReference type="Proteomes" id="UP001358586"/>
    </source>
</evidence>
<protein>
    <submittedName>
        <fullName evidence="2">Uncharacterized protein</fullName>
    </submittedName>
</protein>
<keyword evidence="3" id="KW-1185">Reference proteome</keyword>
<accession>A0ABR0PD53</accession>
<gene>
    <name evidence="2" type="ORF">PVK06_024061</name>
</gene>
<sequence length="149" mass="16568">MQEGEDSDILDGVTCKANEELHRKVTLYPVLDARDVPVGIDYALRYGMPAPNQPSNKYLVMQFYGHTEYEEGEEEEEDVDVGEEGEYSANDYDFNDAFLLEQPSVRGVKFCNLSQSSSTQSRSMRATGTAADCGKDPIIADDCKASNFD</sequence>
<comment type="caution">
    <text evidence="2">The sequence shown here is derived from an EMBL/GenBank/DDBJ whole genome shotgun (WGS) entry which is preliminary data.</text>
</comment>
<reference evidence="2 3" key="1">
    <citation type="submission" date="2023-03" db="EMBL/GenBank/DDBJ databases">
        <title>WGS of Gossypium arboreum.</title>
        <authorList>
            <person name="Yu D."/>
        </authorList>
    </citation>
    <scope>NUCLEOTIDE SEQUENCE [LARGE SCALE GENOMIC DNA]</scope>
    <source>
        <tissue evidence="2">Leaf</tissue>
    </source>
</reference>
<feature type="region of interest" description="Disordered" evidence="1">
    <location>
        <begin position="120"/>
        <end position="149"/>
    </location>
</feature>
<evidence type="ECO:0000256" key="1">
    <source>
        <dbReference type="SAM" id="MobiDB-lite"/>
    </source>
</evidence>
<dbReference type="Proteomes" id="UP001358586">
    <property type="component" value="Chromosome 7"/>
</dbReference>
<proteinExistence type="predicted"/>
<dbReference type="EMBL" id="JARKNE010000007">
    <property type="protein sequence ID" value="KAK5819102.1"/>
    <property type="molecule type" value="Genomic_DNA"/>
</dbReference>
<evidence type="ECO:0000313" key="2">
    <source>
        <dbReference type="EMBL" id="KAK5819102.1"/>
    </source>
</evidence>